<evidence type="ECO:0000313" key="1">
    <source>
        <dbReference type="EMBL" id="KAG1897503.1"/>
    </source>
</evidence>
<dbReference type="Proteomes" id="UP001195769">
    <property type="component" value="Unassembled WGS sequence"/>
</dbReference>
<dbReference type="EMBL" id="JABBWK010000046">
    <property type="protein sequence ID" value="KAG1897503.1"/>
    <property type="molecule type" value="Genomic_DNA"/>
</dbReference>
<comment type="caution">
    <text evidence="1">The sequence shown here is derived from an EMBL/GenBank/DDBJ whole genome shotgun (WGS) entry which is preliminary data.</text>
</comment>
<name>A0AAD4E0I3_9AGAM</name>
<dbReference type="AlphaFoldDB" id="A0AAD4E0I3"/>
<keyword evidence="2" id="KW-1185">Reference proteome</keyword>
<reference evidence="1" key="1">
    <citation type="journal article" date="2020" name="New Phytol.">
        <title>Comparative genomics reveals dynamic genome evolution in host specialist ectomycorrhizal fungi.</title>
        <authorList>
            <person name="Lofgren L.A."/>
            <person name="Nguyen N.H."/>
            <person name="Vilgalys R."/>
            <person name="Ruytinx J."/>
            <person name="Liao H.L."/>
            <person name="Branco S."/>
            <person name="Kuo A."/>
            <person name="LaButti K."/>
            <person name="Lipzen A."/>
            <person name="Andreopoulos W."/>
            <person name="Pangilinan J."/>
            <person name="Riley R."/>
            <person name="Hundley H."/>
            <person name="Na H."/>
            <person name="Barry K."/>
            <person name="Grigoriev I.V."/>
            <person name="Stajich J.E."/>
            <person name="Kennedy P.G."/>
        </authorList>
    </citation>
    <scope>NUCLEOTIDE SEQUENCE</scope>
    <source>
        <strain evidence="1">FC203</strain>
    </source>
</reference>
<accession>A0AAD4E0I3</accession>
<organism evidence="1 2">
    <name type="scientific">Suillus fuscotomentosus</name>
    <dbReference type="NCBI Taxonomy" id="1912939"/>
    <lineage>
        <taxon>Eukaryota</taxon>
        <taxon>Fungi</taxon>
        <taxon>Dikarya</taxon>
        <taxon>Basidiomycota</taxon>
        <taxon>Agaricomycotina</taxon>
        <taxon>Agaricomycetes</taxon>
        <taxon>Agaricomycetidae</taxon>
        <taxon>Boletales</taxon>
        <taxon>Suillineae</taxon>
        <taxon>Suillaceae</taxon>
        <taxon>Suillus</taxon>
    </lineage>
</organism>
<protein>
    <submittedName>
        <fullName evidence="1">Uncharacterized protein</fullName>
    </submittedName>
</protein>
<dbReference type="RefSeq" id="XP_041223079.1">
    <property type="nucleotide sequence ID" value="XM_041375456.1"/>
</dbReference>
<proteinExistence type="predicted"/>
<evidence type="ECO:0000313" key="2">
    <source>
        <dbReference type="Proteomes" id="UP001195769"/>
    </source>
</evidence>
<feature type="non-terminal residue" evidence="1">
    <location>
        <position position="1"/>
    </location>
</feature>
<sequence>YESLLHMSCQYHHLIAHKQAGHAHNISGILGTKSGELAIICPAYPQPGKNLPPDWADTPPNK</sequence>
<gene>
    <name evidence="1" type="ORF">F5891DRAFT_957124</name>
</gene>
<dbReference type="GeneID" id="64669754"/>